<gene>
    <name evidence="1" type="ORF">T07_4188</name>
</gene>
<dbReference type="EMBL" id="JYDL01000277">
    <property type="protein sequence ID" value="KRX12756.1"/>
    <property type="molecule type" value="Genomic_DNA"/>
</dbReference>
<dbReference type="Proteomes" id="UP000054630">
    <property type="component" value="Unassembled WGS sequence"/>
</dbReference>
<evidence type="ECO:0000313" key="1">
    <source>
        <dbReference type="EMBL" id="KRX12756.1"/>
    </source>
</evidence>
<name>A0A0V0RE25_9BILA</name>
<organism evidence="1 2">
    <name type="scientific">Trichinella nelsoni</name>
    <dbReference type="NCBI Taxonomy" id="6336"/>
    <lineage>
        <taxon>Eukaryota</taxon>
        <taxon>Metazoa</taxon>
        <taxon>Ecdysozoa</taxon>
        <taxon>Nematoda</taxon>
        <taxon>Enoplea</taxon>
        <taxon>Dorylaimia</taxon>
        <taxon>Trichinellida</taxon>
        <taxon>Trichinellidae</taxon>
        <taxon>Trichinella</taxon>
    </lineage>
</organism>
<dbReference type="STRING" id="6336.A0A0V0RE25"/>
<reference evidence="1 2" key="1">
    <citation type="submission" date="2015-01" db="EMBL/GenBank/DDBJ databases">
        <title>Evolution of Trichinella species and genotypes.</title>
        <authorList>
            <person name="Korhonen P.K."/>
            <person name="Edoardo P."/>
            <person name="Giuseppe L.R."/>
            <person name="Gasser R.B."/>
        </authorList>
    </citation>
    <scope>NUCLEOTIDE SEQUENCE [LARGE SCALE GENOMIC DNA]</scope>
    <source>
        <strain evidence="1">ISS37</strain>
    </source>
</reference>
<accession>A0A0V0RE25</accession>
<protein>
    <submittedName>
        <fullName evidence="1">Uncharacterized protein</fullName>
    </submittedName>
</protein>
<dbReference type="OrthoDB" id="5928860at2759"/>
<comment type="caution">
    <text evidence="1">The sequence shown here is derived from an EMBL/GenBank/DDBJ whole genome shotgun (WGS) entry which is preliminary data.</text>
</comment>
<sequence>MRLNPPYLKTTRERLQPLRLLDGSLRKADNPLALATEVVIYHTPITHEEKSLNMVRPTKMIIWVKIARRHGPHDEMRCRATDCADETCEKITGMLRQYVETTSMPDGDLGRSSVREHRLRKFVESVKPIKKALSRLSIREEEAE</sequence>
<keyword evidence="2" id="KW-1185">Reference proteome</keyword>
<evidence type="ECO:0000313" key="2">
    <source>
        <dbReference type="Proteomes" id="UP000054630"/>
    </source>
</evidence>
<dbReference type="AlphaFoldDB" id="A0A0V0RE25"/>
<proteinExistence type="predicted"/>